<dbReference type="PANTHER" id="PTHR46033:SF8">
    <property type="entry name" value="PROTEIN MAINTENANCE OF MERISTEMS-LIKE"/>
    <property type="match status" value="1"/>
</dbReference>
<proteinExistence type="predicted"/>
<dbReference type="InterPro" id="IPR019557">
    <property type="entry name" value="AminoTfrase-like_pln_mobile"/>
</dbReference>
<organism evidence="2 3">
    <name type="scientific">Arachis hypogaea</name>
    <name type="common">Peanut</name>
    <dbReference type="NCBI Taxonomy" id="3818"/>
    <lineage>
        <taxon>Eukaryota</taxon>
        <taxon>Viridiplantae</taxon>
        <taxon>Streptophyta</taxon>
        <taxon>Embryophyta</taxon>
        <taxon>Tracheophyta</taxon>
        <taxon>Spermatophyta</taxon>
        <taxon>Magnoliopsida</taxon>
        <taxon>eudicotyledons</taxon>
        <taxon>Gunneridae</taxon>
        <taxon>Pentapetalae</taxon>
        <taxon>rosids</taxon>
        <taxon>fabids</taxon>
        <taxon>Fabales</taxon>
        <taxon>Fabaceae</taxon>
        <taxon>Papilionoideae</taxon>
        <taxon>50 kb inversion clade</taxon>
        <taxon>dalbergioids sensu lato</taxon>
        <taxon>Dalbergieae</taxon>
        <taxon>Pterocarpus clade</taxon>
        <taxon>Arachis</taxon>
    </lineage>
</organism>
<comment type="caution">
    <text evidence="2">The sequence shown here is derived from an EMBL/GenBank/DDBJ whole genome shotgun (WGS) entry which is preliminary data.</text>
</comment>
<gene>
    <name evidence="2" type="ORF">Ahy_B02g057680</name>
</gene>
<feature type="domain" description="Aminotransferase-like plant mobile" evidence="1">
    <location>
        <begin position="27"/>
        <end position="228"/>
    </location>
</feature>
<keyword evidence="3" id="KW-1185">Reference proteome</keyword>
<evidence type="ECO:0000259" key="1">
    <source>
        <dbReference type="Pfam" id="PF10536"/>
    </source>
</evidence>
<dbReference type="PANTHER" id="PTHR46033">
    <property type="entry name" value="PROTEIN MAIN-LIKE 2"/>
    <property type="match status" value="1"/>
</dbReference>
<dbReference type="AlphaFoldDB" id="A0A445ACJ9"/>
<dbReference type="GO" id="GO:0010073">
    <property type="term" value="P:meristem maintenance"/>
    <property type="evidence" value="ECO:0007669"/>
    <property type="project" value="InterPro"/>
</dbReference>
<dbReference type="EMBL" id="SDMP01000012">
    <property type="protein sequence ID" value="RYR24173.1"/>
    <property type="molecule type" value="Genomic_DNA"/>
</dbReference>
<sequence>MATNQGDMYRLNSIAHVAGFIDEEPTRCIRSVHRQQKMNKFRALPPNASEATVQIYARGYIMMLLSMALFADKFGVRVHLRWLLYVADLDGLGKYNWSSTTLSWLYRCLCRVGNQNVKNLAGPLALLQSWIFWRFPTLGLEFSANCYASARWGRFLPMSDEKGPRVIATRHRLDMLSENDFIWMLYNDLEVIQVVHPDILRPEHTLLWKSTIALIYFAVIEWHQLGRIQYIPNPAINIDFLLSKDGRGLTR</sequence>
<dbReference type="InterPro" id="IPR044824">
    <property type="entry name" value="MAIN-like"/>
</dbReference>
<evidence type="ECO:0000313" key="2">
    <source>
        <dbReference type="EMBL" id="RYR24173.1"/>
    </source>
</evidence>
<protein>
    <recommendedName>
        <fullName evidence="1">Aminotransferase-like plant mobile domain-containing protein</fullName>
    </recommendedName>
</protein>
<name>A0A445ACJ9_ARAHY</name>
<dbReference type="Pfam" id="PF10536">
    <property type="entry name" value="PMD"/>
    <property type="match status" value="1"/>
</dbReference>
<evidence type="ECO:0000313" key="3">
    <source>
        <dbReference type="Proteomes" id="UP000289738"/>
    </source>
</evidence>
<reference evidence="2 3" key="1">
    <citation type="submission" date="2019-01" db="EMBL/GenBank/DDBJ databases">
        <title>Sequencing of cultivated peanut Arachis hypogaea provides insights into genome evolution and oil improvement.</title>
        <authorList>
            <person name="Chen X."/>
        </authorList>
    </citation>
    <scope>NUCLEOTIDE SEQUENCE [LARGE SCALE GENOMIC DNA]</scope>
    <source>
        <strain evidence="3">cv. Fuhuasheng</strain>
        <tissue evidence="2">Leaves</tissue>
    </source>
</reference>
<dbReference type="Proteomes" id="UP000289738">
    <property type="component" value="Chromosome B02"/>
</dbReference>
<accession>A0A445ACJ9</accession>